<proteinExistence type="predicted"/>
<reference evidence="2 3" key="1">
    <citation type="journal article" date="2010" name="ChemBioChem">
        <title>Cloning and characterization of the biosynthetic gene cluster of 16-membered macrolide antibiotic FD-891: involvement of a dual functional cytochrome P450 monooxygenase catalyzing epoxidation and hydroxylation.</title>
        <authorList>
            <person name="Kudo F."/>
            <person name="Motegi A."/>
            <person name="Mizoue K."/>
            <person name="Eguchi T."/>
        </authorList>
    </citation>
    <scope>NUCLEOTIDE SEQUENCE [LARGE SCALE GENOMIC DNA]</scope>
    <source>
        <strain evidence="2 3">A-8890</strain>
    </source>
</reference>
<sequence length="1479" mass="162498">MEQNATGFRRGMRVIGDEAEQARVEGDAQRTLDALVRGVDRARNELAAGDGEAFVLYAYFAFRACEVYESLGRSEPVADVAGELWRRSRAHESPLVQLGAAQILARVHALHGRLDAAVQHAVSVPALLEAVEEAVARPEHGLFEGFVERGRIAKLLLLLVHHIYYIEKNHPACVDVCRALLRIAPDDAEAAAILAFSTTFTGDSTAAVGAYRRALELDPLRGGLTTGLATALAEVGRLDEALDVQSLAIEQKPDELIYRVNRAQLHRMLGNEAAAIVDYDHVLEALNGAAVVAGPDPTDGAAPEPYVWRMSPQEVAVHAAVSRLGCLAEISPPELVAEEALSLLEGADESTRRDVNRILGDALRRAGRTKEACDAYAQVLAAGDESSETRITLCEWLAECGQIDDAVRELAVLADAAEPFPEPEAARKILADLVGRFPSHMGALRARGQAEYATTRPAQAVATLSQVLERCPDDGWALLWRGLAWVSHSNEPEPAEQGWNDGFSLTRVRHALMDLARAAQVDGDHRQRARHACGWLLERAMWSPRLRDMLMIDLSVTEHLTAALPGLDIPFEALHKAHTEDNPERRWYEASSELDVARAGMEALGLPLLAALADTMRADSLIQLHRMQEAIDALERAEKAVPLMALDPDHLVGDELGLLTRSAHSEGSEYFVFPYETLELATHLIAEMVDYLNQLRVEATVRLGNAEEALGTADKFILERGRPQRARLVFQKAVVLRDSGRYDEALSLLDSLTDDSLTLDEELWRENLRVTILMNCERLDDAHTLARQVLDRIPADLAYERTVLQANLSGALVMLNRPEEALRVLDGMEFVPEITRQQQKMWHYMRASALAQLGEYARALVDFRAALSIAEELRQTLKGVDARISWQAEHVSLHQEAMNCALRAGDVNTLFELLERSKAQAFLDQLDADGTVLDDRTEELRTHLMGARVRRAVLRELASAPDPAAELELLHAYARHGGRWSVNRGGTETADVPVTPVLVEVRLEEEQLTVRRLESLYDSALVVGHMATADRVMGAEEIGDQLRLMGEGSALLVEYLIMDECVLVFFLRAGDSVPRMERIDLPESELVSLVTELLPPRTGGTSRPISATVLERFAPLVEPLLRHSRPGDVLWVVPHRVLHQVPLHAVPVDGVPLLRTRAVCYTPSAAVLSRCQKARAARLVDRKAAGLGDRWTSASVFGDSRSDLPHSRFEAREVAALFGTRALLGSEAKASTLLERVARPDCPDVLHLACHGRFSAARSLESGVLLAPETGAVQGGAALTAEDIMRLSLSTDLVVLSACDSGRSEARAGDELIGLARALLQAKAPSVLVSLWPVSDLSTCLLMESFYRRAKGTRSTTLADALRWAQLTVADLTAEKVIEYCDRRIGEAEGVERTLLQLDRADIQILAGDFSSVVALYRELAENSATPASDAVRRIKAGALRKLPLLELRAMTDEEVDYSVKPFSDPYYWASFVLVGDWR</sequence>
<gene>
    <name evidence="2" type="ORF">SGFS_014930</name>
</gene>
<dbReference type="Pfam" id="PF12770">
    <property type="entry name" value="CHAT"/>
    <property type="match status" value="1"/>
</dbReference>
<name>A0ABM7F322_9ACTN</name>
<accession>A0ABM7F322</accession>
<keyword evidence="3" id="KW-1185">Reference proteome</keyword>
<dbReference type="PANTHER" id="PTHR10098:SF108">
    <property type="entry name" value="TETRATRICOPEPTIDE REPEAT PROTEIN 28"/>
    <property type="match status" value="1"/>
</dbReference>
<dbReference type="RefSeq" id="WP_286248602.1">
    <property type="nucleotide sequence ID" value="NZ_AP018448.1"/>
</dbReference>
<dbReference type="Pfam" id="PF13432">
    <property type="entry name" value="TPR_16"/>
    <property type="match status" value="3"/>
</dbReference>
<evidence type="ECO:0000259" key="1">
    <source>
        <dbReference type="Pfam" id="PF12770"/>
    </source>
</evidence>
<dbReference type="SUPFAM" id="SSF48452">
    <property type="entry name" value="TPR-like"/>
    <property type="match status" value="3"/>
</dbReference>
<dbReference type="InterPro" id="IPR019734">
    <property type="entry name" value="TPR_rpt"/>
</dbReference>
<dbReference type="Gene3D" id="1.25.40.10">
    <property type="entry name" value="Tetratricopeptide repeat domain"/>
    <property type="match status" value="3"/>
</dbReference>
<dbReference type="InterPro" id="IPR011990">
    <property type="entry name" value="TPR-like_helical_dom_sf"/>
</dbReference>
<organism evidence="2 3">
    <name type="scientific">Streptomyces graminofaciens</name>
    <dbReference type="NCBI Taxonomy" id="68212"/>
    <lineage>
        <taxon>Bacteria</taxon>
        <taxon>Bacillati</taxon>
        <taxon>Actinomycetota</taxon>
        <taxon>Actinomycetes</taxon>
        <taxon>Kitasatosporales</taxon>
        <taxon>Streptomycetaceae</taxon>
        <taxon>Streptomyces</taxon>
    </lineage>
</organism>
<evidence type="ECO:0000313" key="3">
    <source>
        <dbReference type="Proteomes" id="UP001321542"/>
    </source>
</evidence>
<reference evidence="2 3" key="2">
    <citation type="journal article" date="2023" name="ChemBioChem">
        <title>Acyltransferase Domain Exchange between Two Independent Type I Polyketide Synthases in the Same Producer Strain of Macrolide Antibiotics.</title>
        <authorList>
            <person name="Kudo F."/>
            <person name="Kishikawa K."/>
            <person name="Tsuboi K."/>
            <person name="Kido T."/>
            <person name="Usui T."/>
            <person name="Hashimoto J."/>
            <person name="Shin-Ya K."/>
            <person name="Miyanaga A."/>
            <person name="Eguchi T."/>
        </authorList>
    </citation>
    <scope>NUCLEOTIDE SEQUENCE [LARGE SCALE GENOMIC DNA]</scope>
    <source>
        <strain evidence="2 3">A-8890</strain>
    </source>
</reference>
<dbReference type="Proteomes" id="UP001321542">
    <property type="component" value="Chromosome"/>
</dbReference>
<dbReference type="SMART" id="SM00028">
    <property type="entry name" value="TPR"/>
    <property type="match status" value="8"/>
</dbReference>
<dbReference type="EMBL" id="AP018448">
    <property type="protein sequence ID" value="BBC30199.1"/>
    <property type="molecule type" value="Genomic_DNA"/>
</dbReference>
<feature type="domain" description="CHAT" evidence="1">
    <location>
        <begin position="1116"/>
        <end position="1477"/>
    </location>
</feature>
<dbReference type="PANTHER" id="PTHR10098">
    <property type="entry name" value="RAPSYN-RELATED"/>
    <property type="match status" value="1"/>
</dbReference>
<dbReference type="InterPro" id="IPR024983">
    <property type="entry name" value="CHAT_dom"/>
</dbReference>
<protein>
    <recommendedName>
        <fullName evidence="1">CHAT domain-containing protein</fullName>
    </recommendedName>
</protein>
<evidence type="ECO:0000313" key="2">
    <source>
        <dbReference type="EMBL" id="BBC30199.1"/>
    </source>
</evidence>
<dbReference type="Pfam" id="PF13181">
    <property type="entry name" value="TPR_8"/>
    <property type="match status" value="1"/>
</dbReference>